<dbReference type="GO" id="GO:0030036">
    <property type="term" value="P:actin cytoskeleton organization"/>
    <property type="evidence" value="ECO:0007669"/>
    <property type="project" value="TreeGrafter"/>
</dbReference>
<dbReference type="Gene3D" id="3.10.20.90">
    <property type="entry name" value="Phosphatidylinositol 3-kinase Catalytic Subunit, Chain A, domain 1"/>
    <property type="match status" value="1"/>
</dbReference>
<comment type="caution">
    <text evidence="3">The sequence shown here is derived from an EMBL/GenBank/DDBJ whole genome shotgun (WGS) entry which is preliminary data.</text>
</comment>
<feature type="domain" description="Band 4.1" evidence="2">
    <location>
        <begin position="11"/>
        <end position="437"/>
    </location>
</feature>
<dbReference type="GO" id="GO:0005737">
    <property type="term" value="C:cytoplasm"/>
    <property type="evidence" value="ECO:0007669"/>
    <property type="project" value="TreeGrafter"/>
</dbReference>
<evidence type="ECO:0000313" key="3">
    <source>
        <dbReference type="EMBL" id="ETE57268.1"/>
    </source>
</evidence>
<dbReference type="SUPFAM" id="SSF54236">
    <property type="entry name" value="Ubiquitin-like"/>
    <property type="match status" value="1"/>
</dbReference>
<dbReference type="GO" id="GO:0098609">
    <property type="term" value="P:cell-cell adhesion"/>
    <property type="evidence" value="ECO:0007669"/>
    <property type="project" value="TreeGrafter"/>
</dbReference>
<dbReference type="SMART" id="SM00295">
    <property type="entry name" value="B41"/>
    <property type="match status" value="1"/>
</dbReference>
<feature type="compositionally biased region" description="Acidic residues" evidence="1">
    <location>
        <begin position="282"/>
        <end position="294"/>
    </location>
</feature>
<evidence type="ECO:0000256" key="1">
    <source>
        <dbReference type="SAM" id="MobiDB-lite"/>
    </source>
</evidence>
<dbReference type="GO" id="GO:0005886">
    <property type="term" value="C:plasma membrane"/>
    <property type="evidence" value="ECO:0007669"/>
    <property type="project" value="TreeGrafter"/>
</dbReference>
<dbReference type="Pfam" id="PF21989">
    <property type="entry name" value="RA_2"/>
    <property type="match status" value="1"/>
</dbReference>
<dbReference type="PANTHER" id="PTHR19981">
    <property type="entry name" value="TALIN"/>
    <property type="match status" value="1"/>
</dbReference>
<keyword evidence="4" id="KW-1185">Reference proteome</keyword>
<dbReference type="Pfam" id="PF00373">
    <property type="entry name" value="FERM_M"/>
    <property type="match status" value="1"/>
</dbReference>
<dbReference type="EMBL" id="AZIM01008987">
    <property type="protein sequence ID" value="ETE57268.1"/>
    <property type="molecule type" value="Genomic_DNA"/>
</dbReference>
<dbReference type="CDD" id="cd17173">
    <property type="entry name" value="FERM_F1_TLN1"/>
    <property type="match status" value="1"/>
</dbReference>
<dbReference type="InterPro" id="IPR019749">
    <property type="entry name" value="Band_41_domain"/>
</dbReference>
<organism evidence="3 4">
    <name type="scientific">Ophiophagus hannah</name>
    <name type="common">King cobra</name>
    <name type="synonym">Naja hannah</name>
    <dbReference type="NCBI Taxonomy" id="8665"/>
    <lineage>
        <taxon>Eukaryota</taxon>
        <taxon>Metazoa</taxon>
        <taxon>Chordata</taxon>
        <taxon>Craniata</taxon>
        <taxon>Vertebrata</taxon>
        <taxon>Euteleostomi</taxon>
        <taxon>Lepidosauria</taxon>
        <taxon>Squamata</taxon>
        <taxon>Bifurcata</taxon>
        <taxon>Unidentata</taxon>
        <taxon>Episquamata</taxon>
        <taxon>Toxicofera</taxon>
        <taxon>Serpentes</taxon>
        <taxon>Colubroidea</taxon>
        <taxon>Elapidae</taxon>
        <taxon>Elapinae</taxon>
        <taxon>Ophiophagus</taxon>
    </lineage>
</organism>
<dbReference type="Gene3D" id="1.20.80.10">
    <property type="match status" value="1"/>
</dbReference>
<evidence type="ECO:0000313" key="4">
    <source>
        <dbReference type="Proteomes" id="UP000018936"/>
    </source>
</evidence>
<sequence length="516" mass="55676">MLRNGDTMEYKKKQRPLKIRMLDGTVKTVMVDDSKTVTDMLMTICARIGITNYDEYSLVREILEEKKEEQTGTLRKDKTLLRDEKKMERLKQKLHTDDECTELAGSRTHFARTGHRRQRDAAPPAEVLLLRPERGFPRPGAAQPPLRPGGSCCPAAGASPSTLGSGRGLFSPSACRGGCWGRPRISREEWPGGSLLTLLLCLQARDDILNGSHPVSFDKACEFAGYQCQIQFGPHNEQKHKAGFLEGRGGRASGGPSLMEALFPPVQLEGFPAKGVHQAEGGAEDLPGEDEGEEQAGPPPAGHHQGVRHAGGREDQGGHPGVEPDQHQALGGLSQELHPGKGKASRAMGPPEDRRASPSLPPSKSAGQRHTWRGGATLEQAESAWAPQALPRDLLSETAWARLRLPPSPGRGCRLASMSSSVRPLPVASSPQGSRSCQVEGVPVTHRWGALGMGSIISSPPKAPSSRADLLWASWLQQLLGTVGKPSTPIAPTCPKRPPRRWGWPWRSGMAESAAC</sequence>
<dbReference type="CDD" id="cd14473">
    <property type="entry name" value="FERM_B-lobe"/>
    <property type="match status" value="1"/>
</dbReference>
<dbReference type="InterPro" id="IPR019748">
    <property type="entry name" value="FERM_central"/>
</dbReference>
<feature type="region of interest" description="Disordered" evidence="1">
    <location>
        <begin position="277"/>
        <end position="372"/>
    </location>
</feature>
<protein>
    <recommendedName>
        <fullName evidence="2">Band 4.1 domain-containing protein</fullName>
    </recommendedName>
</protein>
<dbReference type="OrthoDB" id="10262320at2759"/>
<proteinExistence type="predicted"/>
<dbReference type="AlphaFoldDB" id="V8N6H6"/>
<evidence type="ECO:0000259" key="2">
    <source>
        <dbReference type="SMART" id="SM00295"/>
    </source>
</evidence>
<dbReference type="SUPFAM" id="SSF47031">
    <property type="entry name" value="Second domain of FERM"/>
    <property type="match status" value="1"/>
</dbReference>
<gene>
    <name evidence="3" type="ORF">L345_17019</name>
</gene>
<dbReference type="FunFam" id="3.10.20.90:FF:000066">
    <property type="entry name" value="Talin 1"/>
    <property type="match status" value="1"/>
</dbReference>
<dbReference type="GO" id="GO:0005925">
    <property type="term" value="C:focal adhesion"/>
    <property type="evidence" value="ECO:0007669"/>
    <property type="project" value="TreeGrafter"/>
</dbReference>
<dbReference type="InterPro" id="IPR035963">
    <property type="entry name" value="FERM_2"/>
</dbReference>
<dbReference type="InterPro" id="IPR029071">
    <property type="entry name" value="Ubiquitin-like_domsf"/>
</dbReference>
<dbReference type="PANTHER" id="PTHR19981:SF7">
    <property type="entry name" value="TALIN-1"/>
    <property type="match status" value="1"/>
</dbReference>
<name>V8N6H6_OPHHA</name>
<reference evidence="3 4" key="1">
    <citation type="journal article" date="2013" name="Proc. Natl. Acad. Sci. U.S.A.">
        <title>The king cobra genome reveals dynamic gene evolution and adaptation in the snake venom system.</title>
        <authorList>
            <person name="Vonk F.J."/>
            <person name="Casewell N.R."/>
            <person name="Henkel C.V."/>
            <person name="Heimberg A.M."/>
            <person name="Jansen H.J."/>
            <person name="McCleary R.J."/>
            <person name="Kerkkamp H.M."/>
            <person name="Vos R.A."/>
            <person name="Guerreiro I."/>
            <person name="Calvete J.J."/>
            <person name="Wuster W."/>
            <person name="Woods A.E."/>
            <person name="Logan J.M."/>
            <person name="Harrison R.A."/>
            <person name="Castoe T.A."/>
            <person name="de Koning A.P."/>
            <person name="Pollock D.D."/>
            <person name="Yandell M."/>
            <person name="Calderon D."/>
            <person name="Renjifo C."/>
            <person name="Currier R.B."/>
            <person name="Salgado D."/>
            <person name="Pla D."/>
            <person name="Sanz L."/>
            <person name="Hyder A.S."/>
            <person name="Ribeiro J.M."/>
            <person name="Arntzen J.W."/>
            <person name="van den Thillart G.E."/>
            <person name="Boetzer M."/>
            <person name="Pirovano W."/>
            <person name="Dirks R.P."/>
            <person name="Spaink H.P."/>
            <person name="Duboule D."/>
            <person name="McGlinn E."/>
            <person name="Kini R.M."/>
            <person name="Richardson M.K."/>
        </authorList>
    </citation>
    <scope>NUCLEOTIDE SEQUENCE</scope>
    <source>
        <tissue evidence="3">Blood</tissue>
    </source>
</reference>
<dbReference type="Proteomes" id="UP000018936">
    <property type="component" value="Unassembled WGS sequence"/>
</dbReference>
<dbReference type="InterPro" id="IPR014352">
    <property type="entry name" value="FERM/acyl-CoA-bd_prot_sf"/>
</dbReference>
<dbReference type="GO" id="GO:0005178">
    <property type="term" value="F:integrin binding"/>
    <property type="evidence" value="ECO:0007669"/>
    <property type="project" value="TreeGrafter"/>
</dbReference>
<feature type="compositionally biased region" description="Basic and acidic residues" evidence="1">
    <location>
        <begin position="311"/>
        <end position="326"/>
    </location>
</feature>
<accession>V8N6H6</accession>